<name>A0A243RZI8_9ACTN</name>
<proteinExistence type="predicted"/>
<gene>
    <name evidence="1" type="ORF">CA983_24675</name>
</gene>
<keyword evidence="2" id="KW-1185">Reference proteome</keyword>
<reference evidence="1 2" key="1">
    <citation type="submission" date="2017-05" db="EMBL/GenBank/DDBJ databases">
        <title>Biotechnological potential of actinobacteria isolated from South African environments.</title>
        <authorList>
            <person name="Le Roes-Hill M."/>
            <person name="Prins A."/>
            <person name="Durrell K.A."/>
        </authorList>
    </citation>
    <scope>NUCLEOTIDE SEQUENCE [LARGE SCALE GENOMIC DNA]</scope>
    <source>
        <strain evidence="1 2">HMC13</strain>
    </source>
</reference>
<evidence type="ECO:0000313" key="2">
    <source>
        <dbReference type="Proteomes" id="UP000195105"/>
    </source>
</evidence>
<dbReference type="AlphaFoldDB" id="A0A243RZI8"/>
<accession>A0A243RZI8</accession>
<dbReference type="EMBL" id="NGFN01000167">
    <property type="protein sequence ID" value="OUD00599.1"/>
    <property type="molecule type" value="Genomic_DNA"/>
</dbReference>
<protein>
    <submittedName>
        <fullName evidence="1">Uncharacterized protein</fullName>
    </submittedName>
</protein>
<sequence>MVAFGLLLAGGNGVNGVNGAVAQRECRLEGRAQLRPPLLEPLRFRQGEAEVVPGFVEAGERYEGDGLTRSRVHVLQGERQQARGESAYAGRRT</sequence>
<comment type="caution">
    <text evidence="1">The sequence shown here is derived from an EMBL/GenBank/DDBJ whole genome shotgun (WGS) entry which is preliminary data.</text>
</comment>
<evidence type="ECO:0000313" key="1">
    <source>
        <dbReference type="EMBL" id="OUD00599.1"/>
    </source>
</evidence>
<dbReference type="Proteomes" id="UP000195105">
    <property type="component" value="Unassembled WGS sequence"/>
</dbReference>
<organism evidence="1 2">
    <name type="scientific">Streptomyces swartbergensis</name>
    <dbReference type="NCBI Taxonomy" id="487165"/>
    <lineage>
        <taxon>Bacteria</taxon>
        <taxon>Bacillati</taxon>
        <taxon>Actinomycetota</taxon>
        <taxon>Actinomycetes</taxon>
        <taxon>Kitasatosporales</taxon>
        <taxon>Streptomycetaceae</taxon>
        <taxon>Streptomyces</taxon>
    </lineage>
</organism>